<dbReference type="RefSeq" id="WP_181758531.1">
    <property type="nucleotide sequence ID" value="NZ_BMCR01000001.1"/>
</dbReference>
<dbReference type="PROSITE" id="PS50043">
    <property type="entry name" value="HTH_LUXR_2"/>
    <property type="match status" value="1"/>
</dbReference>
<evidence type="ECO:0000313" key="10">
    <source>
        <dbReference type="Proteomes" id="UP000559404"/>
    </source>
</evidence>
<dbReference type="Gene3D" id="3.40.50.2300">
    <property type="match status" value="1"/>
</dbReference>
<dbReference type="GO" id="GO:0000976">
    <property type="term" value="F:transcription cis-regulatory region binding"/>
    <property type="evidence" value="ECO:0007669"/>
    <property type="project" value="TreeGrafter"/>
</dbReference>
<dbReference type="GO" id="GO:0000156">
    <property type="term" value="F:phosphorelay response regulator activity"/>
    <property type="evidence" value="ECO:0007669"/>
    <property type="project" value="TreeGrafter"/>
</dbReference>
<proteinExistence type="predicted"/>
<evidence type="ECO:0000256" key="3">
    <source>
        <dbReference type="ARBA" id="ARBA00023015"/>
    </source>
</evidence>
<dbReference type="Pfam" id="PF00196">
    <property type="entry name" value="GerE"/>
    <property type="match status" value="1"/>
</dbReference>
<accession>A0A838XTH9</accession>
<comment type="caution">
    <text evidence="9">The sequence shown here is derived from an EMBL/GenBank/DDBJ whole genome shotgun (WGS) entry which is preliminary data.</text>
</comment>
<keyword evidence="3" id="KW-0805">Transcription regulation</keyword>
<evidence type="ECO:0000259" key="8">
    <source>
        <dbReference type="PROSITE" id="PS50110"/>
    </source>
</evidence>
<keyword evidence="1 6" id="KW-0597">Phosphoprotein</keyword>
<dbReference type="Pfam" id="PF00072">
    <property type="entry name" value="Response_reg"/>
    <property type="match status" value="1"/>
</dbReference>
<dbReference type="SUPFAM" id="SSF52172">
    <property type="entry name" value="CheY-like"/>
    <property type="match status" value="1"/>
</dbReference>
<dbReference type="GO" id="GO:0005829">
    <property type="term" value="C:cytosol"/>
    <property type="evidence" value="ECO:0007669"/>
    <property type="project" value="TreeGrafter"/>
</dbReference>
<dbReference type="InterPro" id="IPR016032">
    <property type="entry name" value="Sig_transdc_resp-reg_C-effctor"/>
</dbReference>
<dbReference type="AlphaFoldDB" id="A0A838XTH9"/>
<dbReference type="PROSITE" id="PS50110">
    <property type="entry name" value="RESPONSE_REGULATORY"/>
    <property type="match status" value="1"/>
</dbReference>
<evidence type="ECO:0000256" key="1">
    <source>
        <dbReference type="ARBA" id="ARBA00022553"/>
    </source>
</evidence>
<dbReference type="InterPro" id="IPR036388">
    <property type="entry name" value="WH-like_DNA-bd_sf"/>
</dbReference>
<name>A0A838XTH9_9HYPH</name>
<dbReference type="InterPro" id="IPR000792">
    <property type="entry name" value="Tscrpt_reg_LuxR_C"/>
</dbReference>
<dbReference type="GO" id="GO:0006355">
    <property type="term" value="P:regulation of DNA-templated transcription"/>
    <property type="evidence" value="ECO:0007669"/>
    <property type="project" value="InterPro"/>
</dbReference>
<dbReference type="SMART" id="SM00421">
    <property type="entry name" value="HTH_LUXR"/>
    <property type="match status" value="1"/>
</dbReference>
<keyword evidence="5" id="KW-0804">Transcription</keyword>
<evidence type="ECO:0000259" key="7">
    <source>
        <dbReference type="PROSITE" id="PS50043"/>
    </source>
</evidence>
<dbReference type="PANTHER" id="PTHR48111">
    <property type="entry name" value="REGULATOR OF RPOS"/>
    <property type="match status" value="1"/>
</dbReference>
<dbReference type="Gene3D" id="1.10.10.10">
    <property type="entry name" value="Winged helix-like DNA-binding domain superfamily/Winged helix DNA-binding domain"/>
    <property type="match status" value="1"/>
</dbReference>
<feature type="modified residue" description="4-aspartylphosphate" evidence="6">
    <location>
        <position position="63"/>
    </location>
</feature>
<organism evidence="9 10">
    <name type="scientific">Stappia taiwanensis</name>
    <dbReference type="NCBI Taxonomy" id="992267"/>
    <lineage>
        <taxon>Bacteria</taxon>
        <taxon>Pseudomonadati</taxon>
        <taxon>Pseudomonadota</taxon>
        <taxon>Alphaproteobacteria</taxon>
        <taxon>Hyphomicrobiales</taxon>
        <taxon>Stappiaceae</taxon>
        <taxon>Stappia</taxon>
    </lineage>
</organism>
<protein>
    <submittedName>
        <fullName evidence="9">Response regulator</fullName>
    </submittedName>
</protein>
<keyword evidence="10" id="KW-1185">Reference proteome</keyword>
<dbReference type="InterPro" id="IPR039420">
    <property type="entry name" value="WalR-like"/>
</dbReference>
<dbReference type="GO" id="GO:0032993">
    <property type="term" value="C:protein-DNA complex"/>
    <property type="evidence" value="ECO:0007669"/>
    <property type="project" value="TreeGrafter"/>
</dbReference>
<dbReference type="PROSITE" id="PS00622">
    <property type="entry name" value="HTH_LUXR_1"/>
    <property type="match status" value="1"/>
</dbReference>
<evidence type="ECO:0000256" key="4">
    <source>
        <dbReference type="ARBA" id="ARBA00023125"/>
    </source>
</evidence>
<dbReference type="PRINTS" id="PR00038">
    <property type="entry name" value="HTHLUXR"/>
</dbReference>
<reference evidence="9 10" key="2">
    <citation type="submission" date="2020-08" db="EMBL/GenBank/DDBJ databases">
        <title>Stappia taiwanensis sp. nov., isolated from a coastal thermal spring.</title>
        <authorList>
            <person name="Kampfer P."/>
        </authorList>
    </citation>
    <scope>NUCLEOTIDE SEQUENCE [LARGE SCALE GENOMIC DNA]</scope>
    <source>
        <strain evidence="9 10">DSM 23284</strain>
    </source>
</reference>
<feature type="domain" description="Response regulatory" evidence="8">
    <location>
        <begin position="14"/>
        <end position="131"/>
    </location>
</feature>
<dbReference type="CDD" id="cd06170">
    <property type="entry name" value="LuxR_C_like"/>
    <property type="match status" value="1"/>
</dbReference>
<evidence type="ECO:0000256" key="2">
    <source>
        <dbReference type="ARBA" id="ARBA00023012"/>
    </source>
</evidence>
<evidence type="ECO:0000256" key="5">
    <source>
        <dbReference type="ARBA" id="ARBA00023163"/>
    </source>
</evidence>
<reference evidence="9 10" key="1">
    <citation type="submission" date="2020-07" db="EMBL/GenBank/DDBJ databases">
        <authorList>
            <person name="Li M."/>
        </authorList>
    </citation>
    <scope>NUCLEOTIDE SEQUENCE [LARGE SCALE GENOMIC DNA]</scope>
    <source>
        <strain evidence="9 10">DSM 23284</strain>
    </source>
</reference>
<evidence type="ECO:0000256" key="6">
    <source>
        <dbReference type="PROSITE-ProRule" id="PRU00169"/>
    </source>
</evidence>
<evidence type="ECO:0000313" key="9">
    <source>
        <dbReference type="EMBL" id="MBA4610354.1"/>
    </source>
</evidence>
<dbReference type="Proteomes" id="UP000559404">
    <property type="component" value="Unassembled WGS sequence"/>
</dbReference>
<dbReference type="SUPFAM" id="SSF46894">
    <property type="entry name" value="C-terminal effector domain of the bipartite response regulators"/>
    <property type="match status" value="1"/>
</dbReference>
<gene>
    <name evidence="9" type="ORF">H1W37_01715</name>
</gene>
<keyword evidence="4" id="KW-0238">DNA-binding</keyword>
<sequence length="346" mass="37361">MTERKDQTPADAPLILCVEDEAELLNDLEEELAEAGYRTLSTLDGASALAALDEATPDLILCDISMPGLTGYDVLRAVRGGRPELADTPFVFLTALADRREIVEGKKAGADDYLVKPIDFDLMLATIEARLREVERIRENRAAQGPDGLHSAFVQAFDLLGFGTVLIGDRCEIIFANRAARQIADQKDGIRIDRRIQAEDGLDDRKVREMLGDLQKAAAPAPSTASLSLPRPSGKHDYLLVASKVTSAQGAPVTALFIIDPDQPLGIPHAILAELFKLTPTETEVALALAKGMRTSEIAAELSIAPTTVSFHLKNLFEKTGTNRQADLIALILSCPISTGRAELLL</sequence>
<dbReference type="InterPro" id="IPR001789">
    <property type="entry name" value="Sig_transdc_resp-reg_receiver"/>
</dbReference>
<keyword evidence="2" id="KW-0902">Two-component regulatory system</keyword>
<dbReference type="SMART" id="SM00448">
    <property type="entry name" value="REC"/>
    <property type="match status" value="1"/>
</dbReference>
<feature type="domain" description="HTH luxR-type" evidence="7">
    <location>
        <begin position="271"/>
        <end position="336"/>
    </location>
</feature>
<dbReference type="InterPro" id="IPR011006">
    <property type="entry name" value="CheY-like_superfamily"/>
</dbReference>
<dbReference type="EMBL" id="JACEON010000001">
    <property type="protein sequence ID" value="MBA4610354.1"/>
    <property type="molecule type" value="Genomic_DNA"/>
</dbReference>
<dbReference type="PANTHER" id="PTHR48111:SF1">
    <property type="entry name" value="TWO-COMPONENT RESPONSE REGULATOR ORR33"/>
    <property type="match status" value="1"/>
</dbReference>